<evidence type="ECO:0000313" key="9">
    <source>
        <dbReference type="Proteomes" id="UP000274822"/>
    </source>
</evidence>
<dbReference type="AlphaFoldDB" id="A0A433QPK9"/>
<dbReference type="Gene3D" id="3.30.1220.10">
    <property type="entry name" value="CobW-like, C-terminal domain"/>
    <property type="match status" value="1"/>
</dbReference>
<evidence type="ECO:0000259" key="6">
    <source>
        <dbReference type="Pfam" id="PF02492"/>
    </source>
</evidence>
<dbReference type="CDD" id="cd03112">
    <property type="entry name" value="CobW-like"/>
    <property type="match status" value="1"/>
</dbReference>
<evidence type="ECO:0000256" key="2">
    <source>
        <dbReference type="ARBA" id="ARBA00022801"/>
    </source>
</evidence>
<evidence type="ECO:0000256" key="4">
    <source>
        <dbReference type="ARBA" id="ARBA00034320"/>
    </source>
</evidence>
<organism evidence="8 9">
    <name type="scientific">Jimgerdemannia flammicorona</name>
    <dbReference type="NCBI Taxonomy" id="994334"/>
    <lineage>
        <taxon>Eukaryota</taxon>
        <taxon>Fungi</taxon>
        <taxon>Fungi incertae sedis</taxon>
        <taxon>Mucoromycota</taxon>
        <taxon>Mucoromycotina</taxon>
        <taxon>Endogonomycetes</taxon>
        <taxon>Endogonales</taxon>
        <taxon>Endogonaceae</taxon>
        <taxon>Jimgerdemannia</taxon>
    </lineage>
</organism>
<dbReference type="PANTHER" id="PTHR13748">
    <property type="entry name" value="COBW-RELATED"/>
    <property type="match status" value="1"/>
</dbReference>
<feature type="domain" description="CobW C-terminal" evidence="7">
    <location>
        <begin position="295"/>
        <end position="382"/>
    </location>
</feature>
<dbReference type="GO" id="GO:0005737">
    <property type="term" value="C:cytoplasm"/>
    <property type="evidence" value="ECO:0007669"/>
    <property type="project" value="TreeGrafter"/>
</dbReference>
<dbReference type="Proteomes" id="UP000274822">
    <property type="component" value="Unassembled WGS sequence"/>
</dbReference>
<sequence length="383" mass="42029">MADTKANDTMRTRVPVTVLTGFLGAGKTTLLNHVLATLPTTPRTSLGLPGVDATPLRVAIIENEFAAAFGIENEIIDQSQGSVAALENLYEFGFGCVCCSSSGELVRVLYDISNRNEDPETPADRRIDWVILETTGLADPAPILSLFQKREDVRDSYYVDGIVTVVDAQHYFNRLLRDENASAEDVESVSARDGVHTVPISTMYKNEPFAQILTSDTILLNKIDLVESAQLDKLESFVRSFNPLAAIHRTTHGHVSLASILNLQSHLNDATPGETTESDKPHDPSILPTVALLHGEVDLDRALAFTTAFAARHPDDLYRVKGVLAVPGQDVKHVVQGVGSEIQVFKQRVWVIGEERTSRITFIGRGMAAWREELQEGLETCRV</sequence>
<keyword evidence="2" id="KW-0378">Hydrolase</keyword>
<keyword evidence="9" id="KW-1185">Reference proteome</keyword>
<dbReference type="InterPro" id="IPR011629">
    <property type="entry name" value="CobW-like_C"/>
</dbReference>
<proteinExistence type="inferred from homology"/>
<comment type="catalytic activity">
    <reaction evidence="5">
        <text>GTP + H2O = GDP + phosphate + H(+)</text>
        <dbReference type="Rhea" id="RHEA:19669"/>
        <dbReference type="ChEBI" id="CHEBI:15377"/>
        <dbReference type="ChEBI" id="CHEBI:15378"/>
        <dbReference type="ChEBI" id="CHEBI:37565"/>
        <dbReference type="ChEBI" id="CHEBI:43474"/>
        <dbReference type="ChEBI" id="CHEBI:58189"/>
    </reaction>
    <physiologicalReaction direction="left-to-right" evidence="5">
        <dbReference type="Rhea" id="RHEA:19670"/>
    </physiologicalReaction>
</comment>
<evidence type="ECO:0000256" key="5">
    <source>
        <dbReference type="ARBA" id="ARBA00049117"/>
    </source>
</evidence>
<dbReference type="EMBL" id="RBNJ01002672">
    <property type="protein sequence ID" value="RUS31716.1"/>
    <property type="molecule type" value="Genomic_DNA"/>
</dbReference>
<dbReference type="PANTHER" id="PTHR13748:SF62">
    <property type="entry name" value="COBW DOMAIN-CONTAINING PROTEIN"/>
    <property type="match status" value="1"/>
</dbReference>
<dbReference type="InterPro" id="IPR051316">
    <property type="entry name" value="Zinc-reg_GTPase_activator"/>
</dbReference>
<keyword evidence="3" id="KW-0143">Chaperone</keyword>
<dbReference type="Pfam" id="PF02492">
    <property type="entry name" value="cobW"/>
    <property type="match status" value="1"/>
</dbReference>
<keyword evidence="1" id="KW-0547">Nucleotide-binding</keyword>
<evidence type="ECO:0000256" key="1">
    <source>
        <dbReference type="ARBA" id="ARBA00022741"/>
    </source>
</evidence>
<comment type="similarity">
    <text evidence="4">Belongs to the SIMIBI class G3E GTPase family. ZNG1 subfamily.</text>
</comment>
<comment type="caution">
    <text evidence="8">The sequence shown here is derived from an EMBL/GenBank/DDBJ whole genome shotgun (WGS) entry which is preliminary data.</text>
</comment>
<gene>
    <name evidence="8" type="ORF">BC938DRAFT_477234</name>
</gene>
<evidence type="ECO:0000313" key="8">
    <source>
        <dbReference type="EMBL" id="RUS31716.1"/>
    </source>
</evidence>
<dbReference type="InterPro" id="IPR003495">
    <property type="entry name" value="CobW/HypB/UreG_nucleotide-bd"/>
</dbReference>
<dbReference type="InterPro" id="IPR027417">
    <property type="entry name" value="P-loop_NTPase"/>
</dbReference>
<protein>
    <submittedName>
        <fullName evidence="8">CobW/HypB/UreG, nucleotide-binding domain-containing protein</fullName>
    </submittedName>
</protein>
<dbReference type="Pfam" id="PF07683">
    <property type="entry name" value="CobW_C"/>
    <property type="match status" value="1"/>
</dbReference>
<dbReference type="GO" id="GO:0016787">
    <property type="term" value="F:hydrolase activity"/>
    <property type="evidence" value="ECO:0007669"/>
    <property type="project" value="UniProtKB-KW"/>
</dbReference>
<evidence type="ECO:0000259" key="7">
    <source>
        <dbReference type="Pfam" id="PF07683"/>
    </source>
</evidence>
<name>A0A433QPK9_9FUNG</name>
<dbReference type="SUPFAM" id="SSF90002">
    <property type="entry name" value="Hypothetical protein YjiA, C-terminal domain"/>
    <property type="match status" value="1"/>
</dbReference>
<feature type="domain" description="CobW/HypB/UreG nucleotide-binding" evidence="6">
    <location>
        <begin position="15"/>
        <end position="248"/>
    </location>
</feature>
<dbReference type="SUPFAM" id="SSF52540">
    <property type="entry name" value="P-loop containing nucleoside triphosphate hydrolases"/>
    <property type="match status" value="1"/>
</dbReference>
<evidence type="ECO:0000256" key="3">
    <source>
        <dbReference type="ARBA" id="ARBA00023186"/>
    </source>
</evidence>
<dbReference type="Gene3D" id="3.40.50.300">
    <property type="entry name" value="P-loop containing nucleotide triphosphate hydrolases"/>
    <property type="match status" value="1"/>
</dbReference>
<dbReference type="InterPro" id="IPR036627">
    <property type="entry name" value="CobW-likC_sf"/>
</dbReference>
<dbReference type="GO" id="GO:0000166">
    <property type="term" value="F:nucleotide binding"/>
    <property type="evidence" value="ECO:0007669"/>
    <property type="project" value="UniProtKB-KW"/>
</dbReference>
<accession>A0A433QPK9</accession>
<reference evidence="8 9" key="1">
    <citation type="journal article" date="2018" name="New Phytol.">
        <title>Phylogenomics of Endogonaceae and evolution of mycorrhizas within Mucoromycota.</title>
        <authorList>
            <person name="Chang Y."/>
            <person name="Desiro A."/>
            <person name="Na H."/>
            <person name="Sandor L."/>
            <person name="Lipzen A."/>
            <person name="Clum A."/>
            <person name="Barry K."/>
            <person name="Grigoriev I.V."/>
            <person name="Martin F.M."/>
            <person name="Stajich J.E."/>
            <person name="Smith M.E."/>
            <person name="Bonito G."/>
            <person name="Spatafora J.W."/>
        </authorList>
    </citation>
    <scope>NUCLEOTIDE SEQUENCE [LARGE SCALE GENOMIC DNA]</scope>
    <source>
        <strain evidence="8 9">AD002</strain>
    </source>
</reference>